<dbReference type="NCBIfam" id="NF033564">
    <property type="entry name" value="transpos_ISAs1"/>
    <property type="match status" value="1"/>
</dbReference>
<evidence type="ECO:0000313" key="6">
    <source>
        <dbReference type="EMBL" id="CUU43355.1"/>
    </source>
</evidence>
<evidence type="ECO:0000259" key="1">
    <source>
        <dbReference type="Pfam" id="PF01609"/>
    </source>
</evidence>
<keyword evidence="7" id="KW-1185">Reference proteome</keyword>
<dbReference type="InterPro" id="IPR047647">
    <property type="entry name" value="ISAs1_transpos"/>
</dbReference>
<evidence type="ECO:0000313" key="4">
    <source>
        <dbReference type="EMBL" id="BAR99883.1"/>
    </source>
</evidence>
<dbReference type="KEGG" id="bvr:BVIR_2418"/>
<dbReference type="AlphaFoldDB" id="A0A0H5BE24"/>
<evidence type="ECO:0000313" key="5">
    <source>
        <dbReference type="EMBL" id="CUU42849.1"/>
    </source>
</evidence>
<dbReference type="GO" id="GO:0003677">
    <property type="term" value="F:DNA binding"/>
    <property type="evidence" value="ECO:0007669"/>
    <property type="project" value="InterPro"/>
</dbReference>
<proteinExistence type="predicted"/>
<dbReference type="PANTHER" id="PTHR30298">
    <property type="entry name" value="H REPEAT-ASSOCIATED PREDICTED TRANSPOSASE"/>
    <property type="match status" value="1"/>
</dbReference>
<organism evidence="6 7">
    <name type="scientific">Blastochloris viridis</name>
    <name type="common">Rhodopseudomonas viridis</name>
    <dbReference type="NCBI Taxonomy" id="1079"/>
    <lineage>
        <taxon>Bacteria</taxon>
        <taxon>Pseudomonadati</taxon>
        <taxon>Pseudomonadota</taxon>
        <taxon>Alphaproteobacteria</taxon>
        <taxon>Hyphomicrobiales</taxon>
        <taxon>Blastochloridaceae</taxon>
        <taxon>Blastochloris</taxon>
    </lineage>
</organism>
<dbReference type="InterPro" id="IPR002559">
    <property type="entry name" value="Transposase_11"/>
</dbReference>
<dbReference type="Proteomes" id="UP000065734">
    <property type="component" value="Chromosome I"/>
</dbReference>
<dbReference type="EMBL" id="AP014854">
    <property type="protein sequence ID" value="BAR99883.1"/>
    <property type="molecule type" value="Genomic_DNA"/>
</dbReference>
<evidence type="ECO:0000313" key="3">
    <source>
        <dbReference type="EMBL" id="BAR99344.1"/>
    </source>
</evidence>
<sequence>MEPAEPDFAALGEALVFLDYFKDMPDPRQRGKVMYSLEEVLLLCLLAVLAGAETFVDIARFGETKLDLLRRFRTFLHGTPSHDHLGDILATLDAAQFQRCFVAWVAAVTGAPADVIAIDGKTLRRSAKRDAKAAVHMVSAFAARQRLVLGQVKVADKSNEIVAIPQLLALLSIEGAIVTIDAMGCQRAIAAQILAQKADYVLALKGNQGSLREDVELFAAEQKANGFKDTAISRHHSVDGDHGRIETRTTTVMHDVAWLRDRHDWPGLTSVVMVESMREIGAKCEQETRFYIASLASPADQLGPVIRSHWAVENSLHWIMDMVFRDDDCRVRTDHAPANFTTLKHMALNLIRKAPGKDSLRLKRKVAAWDDDFLASLLAA</sequence>
<dbReference type="Pfam" id="PF01609">
    <property type="entry name" value="DDE_Tnp_1"/>
    <property type="match status" value="1"/>
</dbReference>
<gene>
    <name evidence="3" type="ORF">BV133_1751</name>
    <name evidence="4" type="ORF">BV133_2290</name>
    <name evidence="5" type="ORF">BVIRIDIS_18640</name>
    <name evidence="6" type="ORF">BVIRIDIS_23740</name>
</gene>
<accession>A0A0H5BE24</accession>
<name>A0A0H5BE24_BLAVI</name>
<dbReference type="KEGG" id="bvr:BVIR_2929"/>
<reference evidence="3" key="1">
    <citation type="journal article" date="2015" name="Genome Announc.">
        <title>Complete Genome Sequence of the Bacteriochlorophyll b-Producing Photosynthetic Bacterium Blastochloris viridis.</title>
        <authorList>
            <person name="Tsukatani Y."/>
            <person name="Hirose Y."/>
            <person name="Harada J."/>
            <person name="Misawa N."/>
            <person name="Mori K."/>
            <person name="Inoue K."/>
            <person name="Tamiaki H."/>
        </authorList>
    </citation>
    <scope>NUCLEOTIDE SEQUENCE [LARGE SCALE GENOMIC DNA]</scope>
    <source>
        <strain evidence="3">DSM 133</strain>
    </source>
</reference>
<dbReference type="PATRIC" id="fig|1079.6.peg.2527"/>
<dbReference type="GO" id="GO:0006313">
    <property type="term" value="P:DNA transposition"/>
    <property type="evidence" value="ECO:0007669"/>
    <property type="project" value="InterPro"/>
</dbReference>
<reference evidence="7" key="3">
    <citation type="journal article" date="2016" name="Genome Announc.">
        <title>Revised genome sequence of the purple photosynthetic bacterium Blastochloris viridis.</title>
        <authorList>
            <person name="Liu L.N."/>
            <person name="Faulkner M."/>
            <person name="Liu X."/>
            <person name="Huang F."/>
            <person name="Darby A.C."/>
            <person name="Hall N."/>
        </authorList>
    </citation>
    <scope>NUCLEOTIDE SEQUENCE [LARGE SCALE GENOMIC DNA]</scope>
    <source>
        <strain evidence="7">ATCC 19567 / DSM 133 / F</strain>
    </source>
</reference>
<evidence type="ECO:0000313" key="7">
    <source>
        <dbReference type="Proteomes" id="UP000065734"/>
    </source>
</evidence>
<dbReference type="EMBL" id="AP014854">
    <property type="protein sequence ID" value="BAR99344.1"/>
    <property type="molecule type" value="Genomic_DNA"/>
</dbReference>
<dbReference type="InterPro" id="IPR032806">
    <property type="entry name" value="YbfD_N"/>
</dbReference>
<dbReference type="PANTHER" id="PTHR30298:SF0">
    <property type="entry name" value="PROTEIN YBFL-RELATED"/>
    <property type="match status" value="1"/>
</dbReference>
<dbReference type="Pfam" id="PF13808">
    <property type="entry name" value="DDE_Tnp_1_assoc"/>
    <property type="match status" value="1"/>
</dbReference>
<dbReference type="GO" id="GO:0004803">
    <property type="term" value="F:transposase activity"/>
    <property type="evidence" value="ECO:0007669"/>
    <property type="project" value="InterPro"/>
</dbReference>
<feature type="domain" description="Transposase IS4-like" evidence="1">
    <location>
        <begin position="112"/>
        <end position="350"/>
    </location>
</feature>
<dbReference type="OrthoDB" id="8001376at2"/>
<dbReference type="RefSeq" id="WP_082417068.1">
    <property type="nucleotide sequence ID" value="NZ_AP014854.2"/>
</dbReference>
<reference evidence="6" key="2">
    <citation type="submission" date="2015-11" db="EMBL/GenBank/DDBJ databases">
        <authorList>
            <person name="Zhang Y."/>
            <person name="Guo Z."/>
        </authorList>
    </citation>
    <scope>NUCLEOTIDE SEQUENCE</scope>
    <source>
        <strain evidence="6">1</strain>
    </source>
</reference>
<feature type="domain" description="H repeat-associated protein N-terminal" evidence="2">
    <location>
        <begin position="18"/>
        <end position="105"/>
    </location>
</feature>
<dbReference type="EMBL" id="LN907867">
    <property type="protein sequence ID" value="CUU43355.1"/>
    <property type="molecule type" value="Genomic_DNA"/>
</dbReference>
<protein>
    <submittedName>
        <fullName evidence="3">Mobile element protein</fullName>
    </submittedName>
    <submittedName>
        <fullName evidence="6">Transposase</fullName>
    </submittedName>
</protein>
<evidence type="ECO:0000259" key="2">
    <source>
        <dbReference type="Pfam" id="PF13808"/>
    </source>
</evidence>
<dbReference type="EMBL" id="LN907867">
    <property type="protein sequence ID" value="CUU42849.1"/>
    <property type="molecule type" value="Genomic_DNA"/>
</dbReference>
<dbReference type="InterPro" id="IPR051698">
    <property type="entry name" value="Transposase_11-like"/>
</dbReference>